<feature type="domain" description="DUF4780" evidence="2">
    <location>
        <begin position="214"/>
        <end position="313"/>
    </location>
</feature>
<name>A0A0A9X0X8_LYGHE</name>
<evidence type="ECO:0000313" key="3">
    <source>
        <dbReference type="EMBL" id="JAG10755.1"/>
    </source>
</evidence>
<proteinExistence type="predicted"/>
<dbReference type="InterPro" id="IPR031961">
    <property type="entry name" value="DUF4780"/>
</dbReference>
<evidence type="ECO:0000256" key="1">
    <source>
        <dbReference type="SAM" id="MobiDB-lite"/>
    </source>
</evidence>
<sequence>MESFKINNTNQKTNPSEQLEEELLKSPPPPLLQAEEMGVTEGEVGKDNPGGTAKMLPGESGLAESEVTSKSTAGALAPSNSGTLQCGVLGSKQSPSSESVGAAPENSSDPAQRLDLGSEMSDKTPDAKDSGTKTDEVFPPGIASANSTQRRRYTFLRRKGVDMDSAIQQALQTPQKRKKGGGSADNSPKPKEKKRKTDASTHTPQKRRKYSDAAQGIKVGIFHSKYPSVFLNAEEMNKIQDGIVEAIFELELEGPKPGFLETAYRRGWLSMKCMDEESVQWLQSYISQCKPWEGASLKVLEAKDLPKPRVATAF</sequence>
<feature type="compositionally biased region" description="Basic and acidic residues" evidence="1">
    <location>
        <begin position="120"/>
        <end position="136"/>
    </location>
</feature>
<accession>A0A0A9X0X8</accession>
<reference evidence="3" key="2">
    <citation type="submission" date="2014-07" db="EMBL/GenBank/DDBJ databases">
        <authorList>
            <person name="Hull J."/>
        </authorList>
    </citation>
    <scope>NUCLEOTIDE SEQUENCE</scope>
</reference>
<organism evidence="3">
    <name type="scientific">Lygus hesperus</name>
    <name type="common">Western plant bug</name>
    <dbReference type="NCBI Taxonomy" id="30085"/>
    <lineage>
        <taxon>Eukaryota</taxon>
        <taxon>Metazoa</taxon>
        <taxon>Ecdysozoa</taxon>
        <taxon>Arthropoda</taxon>
        <taxon>Hexapoda</taxon>
        <taxon>Insecta</taxon>
        <taxon>Pterygota</taxon>
        <taxon>Neoptera</taxon>
        <taxon>Paraneoptera</taxon>
        <taxon>Hemiptera</taxon>
        <taxon>Heteroptera</taxon>
        <taxon>Panheteroptera</taxon>
        <taxon>Cimicomorpha</taxon>
        <taxon>Miridae</taxon>
        <taxon>Mirini</taxon>
        <taxon>Lygus</taxon>
    </lineage>
</organism>
<feature type="compositionally biased region" description="Polar residues" evidence="1">
    <location>
        <begin position="1"/>
        <end position="14"/>
    </location>
</feature>
<feature type="non-terminal residue" evidence="3">
    <location>
        <position position="314"/>
    </location>
</feature>
<protein>
    <submittedName>
        <fullName evidence="3">Phosphoglycerate kinase</fullName>
    </submittedName>
</protein>
<keyword evidence="3" id="KW-0418">Kinase</keyword>
<gene>
    <name evidence="3" type="primary">pgk_3</name>
    <name evidence="3" type="ORF">CM83_19715</name>
</gene>
<feature type="compositionally biased region" description="Polar residues" evidence="1">
    <location>
        <begin position="66"/>
        <end position="84"/>
    </location>
</feature>
<feature type="compositionally biased region" description="Polar residues" evidence="1">
    <location>
        <begin position="91"/>
        <end position="110"/>
    </location>
</feature>
<feature type="region of interest" description="Disordered" evidence="1">
    <location>
        <begin position="171"/>
        <end position="212"/>
    </location>
</feature>
<feature type="region of interest" description="Disordered" evidence="1">
    <location>
        <begin position="1"/>
        <end position="151"/>
    </location>
</feature>
<evidence type="ECO:0000259" key="2">
    <source>
        <dbReference type="Pfam" id="PF16012"/>
    </source>
</evidence>
<dbReference type="AlphaFoldDB" id="A0A0A9X0X8"/>
<reference evidence="3" key="1">
    <citation type="journal article" date="2014" name="PLoS ONE">
        <title>Transcriptome-Based Identification of ABC Transporters in the Western Tarnished Plant Bug Lygus hesperus.</title>
        <authorList>
            <person name="Hull J.J."/>
            <person name="Chaney K."/>
            <person name="Geib S.M."/>
            <person name="Fabrick J.A."/>
            <person name="Brent C.S."/>
            <person name="Walsh D."/>
            <person name="Lavine L.C."/>
        </authorList>
    </citation>
    <scope>NUCLEOTIDE SEQUENCE</scope>
</reference>
<dbReference type="Pfam" id="PF16012">
    <property type="entry name" value="DUF4780"/>
    <property type="match status" value="1"/>
</dbReference>
<dbReference type="GO" id="GO:0016301">
    <property type="term" value="F:kinase activity"/>
    <property type="evidence" value="ECO:0007669"/>
    <property type="project" value="UniProtKB-KW"/>
</dbReference>
<keyword evidence="3" id="KW-0808">Transferase</keyword>
<dbReference type="EMBL" id="GBHO01032849">
    <property type="protein sequence ID" value="JAG10755.1"/>
    <property type="molecule type" value="Transcribed_RNA"/>
</dbReference>